<feature type="domain" description="Cyclic nucleotide-binding" evidence="10">
    <location>
        <begin position="254"/>
        <end position="372"/>
    </location>
</feature>
<evidence type="ECO:0000256" key="9">
    <source>
        <dbReference type="SAM" id="MobiDB-lite"/>
    </source>
</evidence>
<keyword evidence="8" id="KW-0407">Ion channel</keyword>
<dbReference type="InterPro" id="IPR050866">
    <property type="entry name" value="CNG_cation_channel"/>
</dbReference>
<evidence type="ECO:0000256" key="4">
    <source>
        <dbReference type="ARBA" id="ARBA00022989"/>
    </source>
</evidence>
<dbReference type="GO" id="GO:0044877">
    <property type="term" value="F:protein-containing complex binding"/>
    <property type="evidence" value="ECO:0007669"/>
    <property type="project" value="TreeGrafter"/>
</dbReference>
<dbReference type="InterPro" id="IPR018488">
    <property type="entry name" value="cNMP-bd_CS"/>
</dbReference>
<feature type="region of interest" description="Disordered" evidence="9">
    <location>
        <begin position="1"/>
        <end position="22"/>
    </location>
</feature>
<keyword evidence="3" id="KW-0812">Transmembrane</keyword>
<accession>A0A507BV76</accession>
<evidence type="ECO:0000256" key="8">
    <source>
        <dbReference type="ARBA" id="ARBA00023303"/>
    </source>
</evidence>
<feature type="compositionally biased region" description="Polar residues" evidence="9">
    <location>
        <begin position="1"/>
        <end position="19"/>
    </location>
</feature>
<comment type="caution">
    <text evidence="11">The sequence shown here is derived from an EMBL/GenBank/DDBJ whole genome shotgun (WGS) entry which is preliminary data.</text>
</comment>
<dbReference type="Gene3D" id="2.60.120.10">
    <property type="entry name" value="Jelly Rolls"/>
    <property type="match status" value="4"/>
</dbReference>
<feature type="compositionally biased region" description="Polar residues" evidence="9">
    <location>
        <begin position="718"/>
        <end position="742"/>
    </location>
</feature>
<feature type="domain" description="Cyclic nucleotide-binding" evidence="10">
    <location>
        <begin position="103"/>
        <end position="203"/>
    </location>
</feature>
<dbReference type="InterPro" id="IPR014710">
    <property type="entry name" value="RmlC-like_jellyroll"/>
</dbReference>
<comment type="subcellular location">
    <subcellularLocation>
        <location evidence="1">Membrane</location>
        <topology evidence="1">Multi-pass membrane protein</topology>
    </subcellularLocation>
</comment>
<dbReference type="EMBL" id="QEAO01000021">
    <property type="protein sequence ID" value="TPX33320.1"/>
    <property type="molecule type" value="Genomic_DNA"/>
</dbReference>
<dbReference type="GO" id="GO:0005221">
    <property type="term" value="F:intracellularly cyclic nucleotide-activated monoatomic cation channel activity"/>
    <property type="evidence" value="ECO:0007669"/>
    <property type="project" value="InterPro"/>
</dbReference>
<dbReference type="InterPro" id="IPR001611">
    <property type="entry name" value="Leu-rich_rpt"/>
</dbReference>
<dbReference type="Gene3D" id="3.80.10.10">
    <property type="entry name" value="Ribonuclease Inhibitor"/>
    <property type="match status" value="2"/>
</dbReference>
<organism evidence="11 12">
    <name type="scientific">Synchytrium microbalum</name>
    <dbReference type="NCBI Taxonomy" id="1806994"/>
    <lineage>
        <taxon>Eukaryota</taxon>
        <taxon>Fungi</taxon>
        <taxon>Fungi incertae sedis</taxon>
        <taxon>Chytridiomycota</taxon>
        <taxon>Chytridiomycota incertae sedis</taxon>
        <taxon>Chytridiomycetes</taxon>
        <taxon>Synchytriales</taxon>
        <taxon>Synchytriaceae</taxon>
        <taxon>Synchytrium</taxon>
    </lineage>
</organism>
<dbReference type="PROSITE" id="PS00889">
    <property type="entry name" value="CNMP_BINDING_2"/>
    <property type="match status" value="2"/>
</dbReference>
<dbReference type="Pfam" id="PF13516">
    <property type="entry name" value="LRR_6"/>
    <property type="match status" value="2"/>
</dbReference>
<dbReference type="SUPFAM" id="SSF51206">
    <property type="entry name" value="cAMP-binding domain-like"/>
    <property type="match status" value="4"/>
</dbReference>
<evidence type="ECO:0000256" key="3">
    <source>
        <dbReference type="ARBA" id="ARBA00022692"/>
    </source>
</evidence>
<feature type="domain" description="Cyclic nucleotide-binding" evidence="10">
    <location>
        <begin position="555"/>
        <end position="671"/>
    </location>
</feature>
<proteinExistence type="predicted"/>
<dbReference type="SMART" id="SM00100">
    <property type="entry name" value="cNMP"/>
    <property type="match status" value="4"/>
</dbReference>
<evidence type="ECO:0000259" key="10">
    <source>
        <dbReference type="PROSITE" id="PS50042"/>
    </source>
</evidence>
<dbReference type="GeneID" id="42004997"/>
<feature type="region of interest" description="Disordered" evidence="9">
    <location>
        <begin position="1208"/>
        <end position="1231"/>
    </location>
</feature>
<dbReference type="PROSITE" id="PS00888">
    <property type="entry name" value="CNMP_BINDING_1"/>
    <property type="match status" value="2"/>
</dbReference>
<dbReference type="PANTHER" id="PTHR45638:SF11">
    <property type="entry name" value="CYCLIC NUCLEOTIDE-GATED CATION CHANNEL SUBUNIT A"/>
    <property type="match status" value="1"/>
</dbReference>
<dbReference type="PROSITE" id="PS50042">
    <property type="entry name" value="CNMP_BINDING_3"/>
    <property type="match status" value="4"/>
</dbReference>
<evidence type="ECO:0000256" key="2">
    <source>
        <dbReference type="ARBA" id="ARBA00022448"/>
    </source>
</evidence>
<evidence type="ECO:0000256" key="6">
    <source>
        <dbReference type="ARBA" id="ARBA00023136"/>
    </source>
</evidence>
<evidence type="ECO:0000313" key="12">
    <source>
        <dbReference type="Proteomes" id="UP000319731"/>
    </source>
</evidence>
<dbReference type="InterPro" id="IPR032675">
    <property type="entry name" value="LRR_dom_sf"/>
</dbReference>
<dbReference type="InterPro" id="IPR006553">
    <property type="entry name" value="Leu-rich_rpt_Cys-con_subtyp"/>
</dbReference>
<dbReference type="OrthoDB" id="421226at2759"/>
<dbReference type="CDD" id="cd00038">
    <property type="entry name" value="CAP_ED"/>
    <property type="match status" value="4"/>
</dbReference>
<keyword evidence="7" id="KW-1071">Ligand-gated ion channel</keyword>
<keyword evidence="5" id="KW-0406">Ion transport</keyword>
<evidence type="ECO:0000313" key="11">
    <source>
        <dbReference type="EMBL" id="TPX33320.1"/>
    </source>
</evidence>
<dbReference type="AlphaFoldDB" id="A0A507BV76"/>
<dbReference type="Pfam" id="PF00027">
    <property type="entry name" value="cNMP_binding"/>
    <property type="match status" value="4"/>
</dbReference>
<feature type="domain" description="Cyclic nucleotide-binding" evidence="10">
    <location>
        <begin position="407"/>
        <end position="508"/>
    </location>
</feature>
<dbReference type="SUPFAM" id="SSF52047">
    <property type="entry name" value="RNI-like"/>
    <property type="match status" value="1"/>
</dbReference>
<gene>
    <name evidence="11" type="ORF">SmJEL517_g03772</name>
</gene>
<keyword evidence="6" id="KW-0472">Membrane</keyword>
<dbReference type="Proteomes" id="UP000319731">
    <property type="component" value="Unassembled WGS sequence"/>
</dbReference>
<dbReference type="RefSeq" id="XP_031024332.1">
    <property type="nucleotide sequence ID" value="XM_031169700.1"/>
</dbReference>
<dbReference type="InterPro" id="IPR018490">
    <property type="entry name" value="cNMP-bd_dom_sf"/>
</dbReference>
<evidence type="ECO:0000256" key="5">
    <source>
        <dbReference type="ARBA" id="ARBA00023065"/>
    </source>
</evidence>
<name>A0A507BV76_9FUNG</name>
<feature type="compositionally biased region" description="Basic residues" evidence="9">
    <location>
        <begin position="1221"/>
        <end position="1231"/>
    </location>
</feature>
<evidence type="ECO:0000256" key="1">
    <source>
        <dbReference type="ARBA" id="ARBA00004141"/>
    </source>
</evidence>
<dbReference type="PANTHER" id="PTHR45638">
    <property type="entry name" value="CYCLIC NUCLEOTIDE-GATED CATION CHANNEL SUBUNIT A"/>
    <property type="match status" value="1"/>
</dbReference>
<keyword evidence="2" id="KW-0813">Transport</keyword>
<evidence type="ECO:0000256" key="7">
    <source>
        <dbReference type="ARBA" id="ARBA00023286"/>
    </source>
</evidence>
<dbReference type="InterPro" id="IPR000595">
    <property type="entry name" value="cNMP-bd_dom"/>
</dbReference>
<protein>
    <recommendedName>
        <fullName evidence="10">Cyclic nucleotide-binding domain-containing protein</fullName>
    </recommendedName>
</protein>
<keyword evidence="4" id="KW-1133">Transmembrane helix</keyword>
<sequence length="1231" mass="135899">MDGSNSPRSRIPTNNSASRLSIEDTKNDDDFLFVRSSSANLSRSSSKLGASGGLGIRQTSIHSSGSASQSGLPGLGVLERASSGYSQSTNGKDTRALLGGHLLFKDLEADFINLLSNAMQARLYKEKQFIVRKGEIAKAMFFIERGEVEVISEDGETVINIMKEGSFFGEIGVLFSVPRTASCRTRTRCIIRILTKEALSNLLKDFPISAKAIALVAEERFSNYVKQQDQNVEVEFSEELQVGITKNDLQNIPLFRNLEIGFLHMLAMKLKPVKYQQDERIFTQGDLAAEMYFVCRGQADAYDELDPTKSYAKFGPGTFFGEVGLLYSQRRTASVRTTMETLVFKLTKADLDAVLTEYPEINDRIQAEARKRSDIIEERTRAQQLNTKQEAAIDVDAMRERLKQIPLFSAGSISFLHQLALSLKVKVFEAGELIITAGDVGNSMFILADGIADVVGGPNNEKVYAELQNQSFFGEVALFFQVRRTATVRARVRCTTLELSKEVLQTTLSEHQSVREAVRRSAQANYALYLERQKPLDTADYSLEVVTGRMQKIPVFSDCSLSVLRSLAGVMSLETWAAGSTPIRKGDLGRAMYCIVKGGAQVVGEDGTVYAELGPGSILGEVALLKNVPRTENIQAVEDTDVLLLSAAALERVMAEFPQAHRSIALEADKRFQIAQARIKNRQINSAPVELGEKGVNIPGKTGVKYYNAERVPHSAQRPDTPQATTSSSIKSSIVEKPSTTIDIPVHGRSQTEKSTRSTASQKKSKFKRMLSSMFCRKSKVDVFEVVPGKEEPPAKERTKEPSVVPLNKSAVKSTALSSPSVVVDSAVKIVKPILPTTGLVRFTTLPEVLLSDDKILCRLGLYLAPTEKGRLLRVSKGCAKIASNKYFWVTADMRKLFRVADVGLLSSLFSTNGGTLRYLDIGGCWMIGDVGLQLIALKCPGLVHLRLSNCWSITDEGLRLLTRNLTFLNSLDISYCAQVTGTVFVEHKWSRLRSLDISCCKQISDENLERLLSRTSRLLVLKMRRCTRLTEYGVFVVARHCRDLIHLDLSDSDYVSDKCLKWISSSLNQLKYLKLSFCKSVTNAGLMDMSNNPSPYEYLSFAFCCQLTDSGVMALNNIRNVRSLSFRGCHKVSDAAVPYIIQNAPGVRHVDLTACPLITSYAAKKLRSGLPKVVVKHDVTRDARGIKEPAVRATEVPLTAVFTSLPKFPPSAPSSPSSSRRGKKRNVSMH</sequence>
<dbReference type="GO" id="GO:0016020">
    <property type="term" value="C:membrane"/>
    <property type="evidence" value="ECO:0007669"/>
    <property type="project" value="UniProtKB-SubCell"/>
</dbReference>
<feature type="region of interest" description="Disordered" evidence="9">
    <location>
        <begin position="713"/>
        <end position="766"/>
    </location>
</feature>
<keyword evidence="12" id="KW-1185">Reference proteome</keyword>
<reference evidence="11 12" key="1">
    <citation type="journal article" date="2019" name="Sci. Rep.">
        <title>Comparative genomics of chytrid fungi reveal insights into the obligate biotrophic and pathogenic lifestyle of Synchytrium endobioticum.</title>
        <authorList>
            <person name="van de Vossenberg B.T.L.H."/>
            <person name="Warris S."/>
            <person name="Nguyen H.D.T."/>
            <person name="van Gent-Pelzer M.P.E."/>
            <person name="Joly D.L."/>
            <person name="van de Geest H.C."/>
            <person name="Bonants P.J.M."/>
            <person name="Smith D.S."/>
            <person name="Levesque C.A."/>
            <person name="van der Lee T.A.J."/>
        </authorList>
    </citation>
    <scope>NUCLEOTIDE SEQUENCE [LARGE SCALE GENOMIC DNA]</scope>
    <source>
        <strain evidence="11 12">JEL517</strain>
    </source>
</reference>
<dbReference type="SMART" id="SM00367">
    <property type="entry name" value="LRR_CC"/>
    <property type="match status" value="8"/>
</dbReference>
<dbReference type="STRING" id="1806994.A0A507BV76"/>